<feature type="compositionally biased region" description="Basic and acidic residues" evidence="1">
    <location>
        <begin position="17"/>
        <end position="29"/>
    </location>
</feature>
<feature type="region of interest" description="Disordered" evidence="1">
    <location>
        <begin position="1"/>
        <end position="72"/>
    </location>
</feature>
<dbReference type="InParanoid" id="A0A4R5D7E2"/>
<protein>
    <submittedName>
        <fullName evidence="2">DUF3830 family protein</fullName>
    </submittedName>
</protein>
<evidence type="ECO:0000313" key="3">
    <source>
        <dbReference type="Proteomes" id="UP000294739"/>
    </source>
</evidence>
<evidence type="ECO:0000313" key="2">
    <source>
        <dbReference type="EMBL" id="TDE09326.1"/>
    </source>
</evidence>
<reference evidence="2 3" key="1">
    <citation type="submission" date="2019-03" db="EMBL/GenBank/DDBJ databases">
        <title>Draft genome sequences of novel Actinobacteria.</title>
        <authorList>
            <person name="Sahin N."/>
            <person name="Ay H."/>
            <person name="Saygin H."/>
        </authorList>
    </citation>
    <scope>NUCLEOTIDE SEQUENCE [LARGE SCALE GENOMIC DNA]</scope>
    <source>
        <strain evidence="2 3">5K138</strain>
    </source>
</reference>
<dbReference type="SUPFAM" id="SSF50891">
    <property type="entry name" value="Cyclophilin-like"/>
    <property type="match status" value="1"/>
</dbReference>
<proteinExistence type="predicted"/>
<accession>A0A4R5D7E2</accession>
<keyword evidence="3" id="KW-1185">Reference proteome</keyword>
<gene>
    <name evidence="2" type="ORF">E1269_15060</name>
</gene>
<organism evidence="2 3">
    <name type="scientific">Jiangella asiatica</name>
    <dbReference type="NCBI Taxonomy" id="2530372"/>
    <lineage>
        <taxon>Bacteria</taxon>
        <taxon>Bacillati</taxon>
        <taxon>Actinomycetota</taxon>
        <taxon>Actinomycetes</taxon>
        <taxon>Jiangellales</taxon>
        <taxon>Jiangellaceae</taxon>
        <taxon>Jiangella</taxon>
    </lineage>
</organism>
<dbReference type="Proteomes" id="UP000294739">
    <property type="component" value="Unassembled WGS sequence"/>
</dbReference>
<dbReference type="AlphaFoldDB" id="A0A4R5D7E2"/>
<feature type="compositionally biased region" description="Basic residues" evidence="1">
    <location>
        <begin position="34"/>
        <end position="65"/>
    </location>
</feature>
<dbReference type="InterPro" id="IPR024532">
    <property type="entry name" value="DUF3830"/>
</dbReference>
<dbReference type="InterPro" id="IPR029000">
    <property type="entry name" value="Cyclophilin-like_dom_sf"/>
</dbReference>
<sequence>MGQDAQPADRRARRHRAAGDVDLPGHDRGAAQPARRRRSVHVLRRRRVARPARAHLRHPGRRAGGRRQGADGRVRRHLAGRLDVGVDQPSGGPVVTKLRITIDGVSAVAELKDAAAPAGVAAVVGALPLRTRFVHASRSGNCAVAHDASLQHPSVGIEGQVSMYYPGMLAYDPARGHLVLAYGQGQARSNTGTHWVTYLGDVVENLAELAVKLQDTRDHGALDVRIELGE</sequence>
<dbReference type="EMBL" id="SMKZ01000019">
    <property type="protein sequence ID" value="TDE09326.1"/>
    <property type="molecule type" value="Genomic_DNA"/>
</dbReference>
<dbReference type="OrthoDB" id="5186704at2"/>
<name>A0A4R5D7E2_9ACTN</name>
<dbReference type="Pfam" id="PF12903">
    <property type="entry name" value="DUF3830"/>
    <property type="match status" value="1"/>
</dbReference>
<dbReference type="Gene3D" id="2.40.100.20">
    <property type="match status" value="1"/>
</dbReference>
<comment type="caution">
    <text evidence="2">The sequence shown here is derived from an EMBL/GenBank/DDBJ whole genome shotgun (WGS) entry which is preliminary data.</text>
</comment>
<evidence type="ECO:0000256" key="1">
    <source>
        <dbReference type="SAM" id="MobiDB-lite"/>
    </source>
</evidence>